<evidence type="ECO:0000313" key="2">
    <source>
        <dbReference type="Proteomes" id="UP000010824"/>
    </source>
</evidence>
<dbReference type="HOGENOM" id="CLU_068890_1_2_2"/>
<protein>
    <recommendedName>
        <fullName evidence="3">Flavodoxin</fullName>
    </recommendedName>
</protein>
<dbReference type="AlphaFoldDB" id="L0HIR7"/>
<sequence length="161" mass="17068" precursor="true">MNLTIICASYTGTTYGIAEQIRNACGGEIIEIQSKDLLSRFVAFMARHSPGMNVRDTGSQPDNIDLSESDLVVIGTPVWGGKPVPAIRKALVALTGCRGKRAVIFATCGEKAGTTLQVLEKDLAAKGMIITGQFSLSKKEIEDGTLVAALIAKVQEEADKA</sequence>
<dbReference type="Proteomes" id="UP000010824">
    <property type="component" value="Chromosome"/>
</dbReference>
<dbReference type="STRING" id="593750.Metfor_2177"/>
<dbReference type="RefSeq" id="WP_015286146.1">
    <property type="nucleotide sequence ID" value="NC_019943.1"/>
</dbReference>
<dbReference type="SUPFAM" id="SSF52218">
    <property type="entry name" value="Flavoproteins"/>
    <property type="match status" value="1"/>
</dbReference>
<proteinExistence type="predicted"/>
<evidence type="ECO:0000313" key="1">
    <source>
        <dbReference type="EMBL" id="AGB03183.1"/>
    </source>
</evidence>
<dbReference type="OrthoDB" id="73155at2157"/>
<dbReference type="GO" id="GO:0010181">
    <property type="term" value="F:FMN binding"/>
    <property type="evidence" value="ECO:0007669"/>
    <property type="project" value="InterPro"/>
</dbReference>
<dbReference type="Gene3D" id="3.40.50.360">
    <property type="match status" value="1"/>
</dbReference>
<keyword evidence="2" id="KW-1185">Reference proteome</keyword>
<dbReference type="EMBL" id="CP003167">
    <property type="protein sequence ID" value="AGB03183.1"/>
    <property type="molecule type" value="Genomic_DNA"/>
</dbReference>
<evidence type="ECO:0008006" key="3">
    <source>
        <dbReference type="Google" id="ProtNLM"/>
    </source>
</evidence>
<dbReference type="GeneID" id="14309569"/>
<organism evidence="1 2">
    <name type="scientific">Methanoregula formicica (strain DSM 22288 / NBRC 105244 / SMSP)</name>
    <dbReference type="NCBI Taxonomy" id="593750"/>
    <lineage>
        <taxon>Archaea</taxon>
        <taxon>Methanobacteriati</taxon>
        <taxon>Methanobacteriota</taxon>
        <taxon>Stenosarchaea group</taxon>
        <taxon>Methanomicrobia</taxon>
        <taxon>Methanomicrobiales</taxon>
        <taxon>Methanoregulaceae</taxon>
        <taxon>Methanoregula</taxon>
    </lineage>
</organism>
<dbReference type="KEGG" id="mfo:Metfor_2177"/>
<dbReference type="eggNOG" id="arCOG00519">
    <property type="taxonomic scope" value="Archaea"/>
</dbReference>
<name>L0HIR7_METFS</name>
<reference evidence="2" key="1">
    <citation type="submission" date="2011-12" db="EMBL/GenBank/DDBJ databases">
        <title>Complete sequence of Methanoregula formicicum SMSP.</title>
        <authorList>
            <person name="Lucas S."/>
            <person name="Han J."/>
            <person name="Lapidus A."/>
            <person name="Cheng J.-F."/>
            <person name="Goodwin L."/>
            <person name="Pitluck S."/>
            <person name="Peters L."/>
            <person name="Ovchinnikova G."/>
            <person name="Teshima H."/>
            <person name="Detter J.C."/>
            <person name="Han C."/>
            <person name="Tapia R."/>
            <person name="Land M."/>
            <person name="Hauser L."/>
            <person name="Kyrpides N."/>
            <person name="Ivanova N."/>
            <person name="Pagani I."/>
            <person name="Imachi H."/>
            <person name="Tamaki H."/>
            <person name="Sekiguchi Y."/>
            <person name="Kamagata Y."/>
            <person name="Cadillo-Quiroz H."/>
            <person name="Zinder S."/>
            <person name="Liu W.-T."/>
            <person name="Woyke T."/>
        </authorList>
    </citation>
    <scope>NUCLEOTIDE SEQUENCE [LARGE SCALE GENOMIC DNA]</scope>
    <source>
        <strain evidence="2">DSM 22288 / NBRC 105244 / SMSP</strain>
    </source>
</reference>
<reference evidence="1 2" key="2">
    <citation type="journal article" date="2014" name="Genome Announc.">
        <title>Complete Genome Sequence of Methanoregula formicica SMSPT, a Mesophilic Hydrogenotrophic Methanogen Isolated from a Methanogenic Upflow Anaerobic Sludge Blanket Reactor.</title>
        <authorList>
            <person name="Yamamoto K."/>
            <person name="Tamaki H."/>
            <person name="Cadillo-Quiroz H."/>
            <person name="Imachi H."/>
            <person name="Kyrpides N."/>
            <person name="Woyke T."/>
            <person name="Goodwin L."/>
            <person name="Zinder S.H."/>
            <person name="Kamagata Y."/>
            <person name="Liu W.T."/>
        </authorList>
    </citation>
    <scope>NUCLEOTIDE SEQUENCE [LARGE SCALE GENOMIC DNA]</scope>
    <source>
        <strain evidence="2">DSM 22288 / NBRC 105244 / SMSP</strain>
    </source>
</reference>
<gene>
    <name evidence="1" type="ordered locus">Metfor_2177</name>
</gene>
<accession>L0HIR7</accession>
<dbReference type="InParanoid" id="L0HIR7"/>
<dbReference type="InterPro" id="IPR029039">
    <property type="entry name" value="Flavoprotein-like_sf"/>
</dbReference>